<dbReference type="AlphaFoldDB" id="A0A382RKJ5"/>
<evidence type="ECO:0000256" key="1">
    <source>
        <dbReference type="SAM" id="MobiDB-lite"/>
    </source>
</evidence>
<reference evidence="2" key="1">
    <citation type="submission" date="2018-05" db="EMBL/GenBank/DDBJ databases">
        <authorList>
            <person name="Lanie J.A."/>
            <person name="Ng W.-L."/>
            <person name="Kazmierczak K.M."/>
            <person name="Andrzejewski T.M."/>
            <person name="Davidsen T.M."/>
            <person name="Wayne K.J."/>
            <person name="Tettelin H."/>
            <person name="Glass J.I."/>
            <person name="Rusch D."/>
            <person name="Podicherti R."/>
            <person name="Tsui H.-C.T."/>
            <person name="Winkler M.E."/>
        </authorList>
    </citation>
    <scope>NUCLEOTIDE SEQUENCE</scope>
</reference>
<feature type="non-terminal residue" evidence="2">
    <location>
        <position position="320"/>
    </location>
</feature>
<organism evidence="2">
    <name type="scientific">marine metagenome</name>
    <dbReference type="NCBI Taxonomy" id="408172"/>
    <lineage>
        <taxon>unclassified sequences</taxon>
        <taxon>metagenomes</taxon>
        <taxon>ecological metagenomes</taxon>
    </lineage>
</organism>
<sequence length="320" mass="34352">EAHFDENSSGTETLIFNYNPGDGEESNHLAFKTTTDEAIIDLNGGEMYSSGGNYLKYGIVNTNSPLLPAPGGGSSLDDNKSLKIDGVAPVYFSLEEPDDLVSPKAQGGTASVRPPETGVLWGEGNDIYWNSTHTQLSVLVTLPLKDGERDTSLADDGLLGSIQLRISNDVVPDTVDLGPPVEIAALVDGGPPISQTIPILKNILDLVNGFEDGSSVWIDAIITDLAGNNSQLPPESFDRDDIIIDYVLPDTTGNGSNLTVYPAAFDPVPDPPDPHDIDGYWNSHNNFVIYTIPVQPDDIDETMNNGRVDLLAKINTETSW</sequence>
<evidence type="ECO:0000313" key="2">
    <source>
        <dbReference type="EMBL" id="SVC97940.1"/>
    </source>
</evidence>
<dbReference type="EMBL" id="UINC01122244">
    <property type="protein sequence ID" value="SVC97940.1"/>
    <property type="molecule type" value="Genomic_DNA"/>
</dbReference>
<accession>A0A382RKJ5</accession>
<feature type="compositionally biased region" description="Polar residues" evidence="1">
    <location>
        <begin position="7"/>
        <end position="16"/>
    </location>
</feature>
<proteinExistence type="predicted"/>
<protein>
    <submittedName>
        <fullName evidence="2">Uncharacterized protein</fullName>
    </submittedName>
</protein>
<feature type="non-terminal residue" evidence="2">
    <location>
        <position position="1"/>
    </location>
</feature>
<feature type="region of interest" description="Disordered" evidence="1">
    <location>
        <begin position="1"/>
        <end position="21"/>
    </location>
</feature>
<gene>
    <name evidence="2" type="ORF">METZ01_LOCUS350794</name>
</gene>
<name>A0A382RKJ5_9ZZZZ</name>